<dbReference type="OrthoDB" id="436637at2759"/>
<dbReference type="VEuPathDB" id="TrichDB:TRFO_18863"/>
<dbReference type="SUPFAM" id="SSF50978">
    <property type="entry name" value="WD40 repeat-like"/>
    <property type="match status" value="2"/>
</dbReference>
<dbReference type="InterPro" id="IPR004871">
    <property type="entry name" value="RSE1/DDB1/CPSF1_C"/>
</dbReference>
<dbReference type="RefSeq" id="XP_068364743.1">
    <property type="nucleotide sequence ID" value="XM_068500432.1"/>
</dbReference>
<dbReference type="InterPro" id="IPR036322">
    <property type="entry name" value="WD40_repeat_dom_sf"/>
</dbReference>
<feature type="domain" description="RSE1/DDB1/CPSF1 C-terminal" evidence="1">
    <location>
        <begin position="779"/>
        <end position="1012"/>
    </location>
</feature>
<evidence type="ECO:0000259" key="1">
    <source>
        <dbReference type="Pfam" id="PF03178"/>
    </source>
</evidence>
<dbReference type="InterPro" id="IPR015943">
    <property type="entry name" value="WD40/YVTN_repeat-like_dom_sf"/>
</dbReference>
<dbReference type="EMBL" id="MLAK01000583">
    <property type="protein sequence ID" value="OHT11607.1"/>
    <property type="molecule type" value="Genomic_DNA"/>
</dbReference>
<dbReference type="Gene3D" id="2.130.10.10">
    <property type="entry name" value="YVTN repeat-like/Quinoprotein amine dehydrogenase"/>
    <property type="match status" value="2"/>
</dbReference>
<proteinExistence type="predicted"/>
<dbReference type="GO" id="GO:0005634">
    <property type="term" value="C:nucleus"/>
    <property type="evidence" value="ECO:0007669"/>
    <property type="project" value="InterPro"/>
</dbReference>
<evidence type="ECO:0000313" key="3">
    <source>
        <dbReference type="Proteomes" id="UP000179807"/>
    </source>
</evidence>
<dbReference type="Proteomes" id="UP000179807">
    <property type="component" value="Unassembled WGS sequence"/>
</dbReference>
<evidence type="ECO:0000313" key="2">
    <source>
        <dbReference type="EMBL" id="OHT11607.1"/>
    </source>
</evidence>
<dbReference type="AlphaFoldDB" id="A0A1J4KJX1"/>
<protein>
    <recommendedName>
        <fullName evidence="1">RSE1/DDB1/CPSF1 C-terminal domain-containing protein</fullName>
    </recommendedName>
</protein>
<dbReference type="InterPro" id="IPR050358">
    <property type="entry name" value="RSE1/DDB1/CFT1"/>
</dbReference>
<organism evidence="2 3">
    <name type="scientific">Tritrichomonas foetus</name>
    <dbReference type="NCBI Taxonomy" id="1144522"/>
    <lineage>
        <taxon>Eukaryota</taxon>
        <taxon>Metamonada</taxon>
        <taxon>Parabasalia</taxon>
        <taxon>Tritrichomonadida</taxon>
        <taxon>Tritrichomonadidae</taxon>
        <taxon>Tritrichomonas</taxon>
    </lineage>
</organism>
<accession>A0A1J4KJX1</accession>
<dbReference type="PANTHER" id="PTHR10644">
    <property type="entry name" value="DNA REPAIR/RNA PROCESSING CPSF FAMILY"/>
    <property type="match status" value="1"/>
</dbReference>
<gene>
    <name evidence="2" type="ORF">TRFO_18863</name>
</gene>
<keyword evidence="3" id="KW-1185">Reference proteome</keyword>
<sequence length="1050" mass="119940">MSWRSFIHKTLRRSSYLLNTLEGCWLPHIQAAQFIFHYGTSFEIFVLNSTNTLELYYSQPLFCKVPFICSGPSINELDTFFALRDADILQLIYKESEGIFVKVRRINLPKLCRNPTFAIYKDKNLIVSATHGGICTINIEINQISTEKPTNCVLHTFPIASSYLLRIESGPAFSIYNLPDGSLVESNSIESVQYAFPYCDSYISFNNDLFTIHQIHDKNNSQNEELILRLPDINQSISPHNRVIDYATITTTSTCILTENGHLFQIYQDEFEYFATFEHSYRIFALTSSLLLISRHGLNHILYDVIEKVIIQEIQAISAVTNFTFHDNRFITLTDNSFIATQQGIKIQELSCFETDEQIYGLFSFNQLGKTFFSISYENRTDVLELNGDSLTQVIENPAIRTDVRTIGIASLFPNLLIQFFDNGFTFLSKNHRKDRILKNTKIVCYASTTKEFICILSDLTGKYGKLNDTKVKIIDIQFKISVTSIAFIEDTEYFVYGGNDSTIYLGNIHNKNELSQYVLSKVPSIPVSLKFIDKKKLAIGFEDGTMAVGEVDISSLLLRDTTLVQLGEKAVTLVEDFALSNKMYHLNVKNDTLNIAPINNKVTPEFIAPLQIGKYLMSSQNKIYAIALCGKELEMDDRHYHMENHSEKCLSCKNHIIIASNKVISKFNIENNQVKELFYFKNETFQFMTKFDQNRICVITQASSNPEKNGNYFHDKYGNSDSNEEEQYQIDIGDSESDSDRKFEIEMDKNNNKDQYSFIHNVRFINLIDDNITLSLQLPETINAICEFKDGILIGTGNSILFYKENNGKYQIVSRTSNIGTEIMFLIVNNEKVFVADKRISVLVLEYEESFQNFKIIGQEAIPRKILSICKYGDSITGSDIQGNIFSFDSLSKIVSDLSATSSMFQGCRKLNLKMCFNIGEIIVDIHSQKAQMNAILYSTVNGSFGAFLEKEPNNFSLRMDLEGKFLTLSLLQTVLERQLLSLSDIDHYAFRNAMYPSESVIDIDLINTYLQFSDNKKERIAQEVSKSLSARKVEIIIRNVNQIFNLVC</sequence>
<dbReference type="GO" id="GO:0003676">
    <property type="term" value="F:nucleic acid binding"/>
    <property type="evidence" value="ECO:0007669"/>
    <property type="project" value="InterPro"/>
</dbReference>
<comment type="caution">
    <text evidence="2">The sequence shown here is derived from an EMBL/GenBank/DDBJ whole genome shotgun (WGS) entry which is preliminary data.</text>
</comment>
<dbReference type="Pfam" id="PF03178">
    <property type="entry name" value="CPSF_A"/>
    <property type="match status" value="1"/>
</dbReference>
<name>A0A1J4KJX1_9EUKA</name>
<dbReference type="GeneID" id="94835136"/>
<reference evidence="2" key="1">
    <citation type="submission" date="2016-10" db="EMBL/GenBank/DDBJ databases">
        <authorList>
            <person name="Benchimol M."/>
            <person name="Almeida L.G."/>
            <person name="Vasconcelos A.T."/>
            <person name="Perreira-Neves A."/>
            <person name="Rosa I.A."/>
            <person name="Tasca T."/>
            <person name="Bogo M.R."/>
            <person name="de Souza W."/>
        </authorList>
    </citation>
    <scope>NUCLEOTIDE SEQUENCE [LARGE SCALE GENOMIC DNA]</scope>
    <source>
        <strain evidence="2">K</strain>
    </source>
</reference>